<dbReference type="AlphaFoldDB" id="A0AAD7W0E4"/>
<sequence>MVAAGVIEPSDSPWAAPAVLVKKEDVQEVQERDAALVHVQSWLAAGKRPEWVDAAALDTEMRAYHSQWASQEARDGVLYRRMQVGYIS</sequence>
<proteinExistence type="predicted"/>
<reference evidence="1" key="1">
    <citation type="journal article" date="2023" name="Science">
        <title>Genome structures resolve the early diversification of teleost fishes.</title>
        <authorList>
            <person name="Parey E."/>
            <person name="Louis A."/>
            <person name="Montfort J."/>
            <person name="Bouchez O."/>
            <person name="Roques C."/>
            <person name="Iampietro C."/>
            <person name="Lluch J."/>
            <person name="Castinel A."/>
            <person name="Donnadieu C."/>
            <person name="Desvignes T."/>
            <person name="Floi Bucao C."/>
            <person name="Jouanno E."/>
            <person name="Wen M."/>
            <person name="Mejri S."/>
            <person name="Dirks R."/>
            <person name="Jansen H."/>
            <person name="Henkel C."/>
            <person name="Chen W.J."/>
            <person name="Zahm M."/>
            <person name="Cabau C."/>
            <person name="Klopp C."/>
            <person name="Thompson A.W."/>
            <person name="Robinson-Rechavi M."/>
            <person name="Braasch I."/>
            <person name="Lecointre G."/>
            <person name="Bobe J."/>
            <person name="Postlethwait J.H."/>
            <person name="Berthelot C."/>
            <person name="Roest Crollius H."/>
            <person name="Guiguen Y."/>
        </authorList>
    </citation>
    <scope>NUCLEOTIDE SEQUENCE</scope>
    <source>
        <strain evidence="1">NC1722</strain>
    </source>
</reference>
<keyword evidence="2" id="KW-1185">Reference proteome</keyword>
<evidence type="ECO:0000313" key="1">
    <source>
        <dbReference type="EMBL" id="KAJ8371836.1"/>
    </source>
</evidence>
<protein>
    <recommendedName>
        <fullName evidence="3">Reverse transcriptase</fullName>
    </recommendedName>
</protein>
<name>A0AAD7W0E4_9TELE</name>
<accession>A0AAD7W0E4</accession>
<comment type="caution">
    <text evidence="1">The sequence shown here is derived from an EMBL/GenBank/DDBJ whole genome shotgun (WGS) entry which is preliminary data.</text>
</comment>
<evidence type="ECO:0008006" key="3">
    <source>
        <dbReference type="Google" id="ProtNLM"/>
    </source>
</evidence>
<evidence type="ECO:0000313" key="2">
    <source>
        <dbReference type="Proteomes" id="UP001221898"/>
    </source>
</evidence>
<dbReference type="EMBL" id="JAINUG010000427">
    <property type="protein sequence ID" value="KAJ8371836.1"/>
    <property type="molecule type" value="Genomic_DNA"/>
</dbReference>
<dbReference type="Proteomes" id="UP001221898">
    <property type="component" value="Unassembled WGS sequence"/>
</dbReference>
<gene>
    <name evidence="1" type="ORF">AAFF_G00299310</name>
</gene>
<organism evidence="1 2">
    <name type="scientific">Aldrovandia affinis</name>
    <dbReference type="NCBI Taxonomy" id="143900"/>
    <lineage>
        <taxon>Eukaryota</taxon>
        <taxon>Metazoa</taxon>
        <taxon>Chordata</taxon>
        <taxon>Craniata</taxon>
        <taxon>Vertebrata</taxon>
        <taxon>Euteleostomi</taxon>
        <taxon>Actinopterygii</taxon>
        <taxon>Neopterygii</taxon>
        <taxon>Teleostei</taxon>
        <taxon>Notacanthiformes</taxon>
        <taxon>Halosauridae</taxon>
        <taxon>Aldrovandia</taxon>
    </lineage>
</organism>
<dbReference type="Gene3D" id="3.10.10.10">
    <property type="entry name" value="HIV Type 1 Reverse Transcriptase, subunit A, domain 1"/>
    <property type="match status" value="1"/>
</dbReference>